<dbReference type="RefSeq" id="WP_207861290.1">
    <property type="nucleotide sequence ID" value="NZ_JAFREP010000023.1"/>
</dbReference>
<organism evidence="2 3">
    <name type="scientific">Acanthopleuribacter pedis</name>
    <dbReference type="NCBI Taxonomy" id="442870"/>
    <lineage>
        <taxon>Bacteria</taxon>
        <taxon>Pseudomonadati</taxon>
        <taxon>Acidobacteriota</taxon>
        <taxon>Holophagae</taxon>
        <taxon>Acanthopleuribacterales</taxon>
        <taxon>Acanthopleuribacteraceae</taxon>
        <taxon>Acanthopleuribacter</taxon>
    </lineage>
</organism>
<dbReference type="Gene3D" id="3.40.30.10">
    <property type="entry name" value="Glutaredoxin"/>
    <property type="match status" value="1"/>
</dbReference>
<dbReference type="CDD" id="cd02947">
    <property type="entry name" value="TRX_family"/>
    <property type="match status" value="1"/>
</dbReference>
<comment type="caution">
    <text evidence="2">The sequence shown here is derived from an EMBL/GenBank/DDBJ whole genome shotgun (WGS) entry which is preliminary data.</text>
</comment>
<dbReference type="Proteomes" id="UP000664417">
    <property type="component" value="Unassembled WGS sequence"/>
</dbReference>
<evidence type="ECO:0000259" key="1">
    <source>
        <dbReference type="PROSITE" id="PS51352"/>
    </source>
</evidence>
<dbReference type="SUPFAM" id="SSF52833">
    <property type="entry name" value="Thioredoxin-like"/>
    <property type="match status" value="1"/>
</dbReference>
<dbReference type="EMBL" id="JAFREP010000023">
    <property type="protein sequence ID" value="MBO1321316.1"/>
    <property type="molecule type" value="Genomic_DNA"/>
</dbReference>
<dbReference type="PANTHER" id="PTHR47353">
    <property type="entry name" value="THIOREDOXIN-LIKE PROTEIN HCF164, CHLOROPLASTIC"/>
    <property type="match status" value="1"/>
</dbReference>
<evidence type="ECO:0000313" key="2">
    <source>
        <dbReference type="EMBL" id="MBO1321316.1"/>
    </source>
</evidence>
<dbReference type="InterPro" id="IPR036249">
    <property type="entry name" value="Thioredoxin-like_sf"/>
</dbReference>
<accession>A0A8J7Q9S3</accession>
<dbReference type="InterPro" id="IPR044241">
    <property type="entry name" value="TxlA/HCF164"/>
</dbReference>
<gene>
    <name evidence="2" type="ORF">J3U88_22740</name>
</gene>
<dbReference type="PROSITE" id="PS51352">
    <property type="entry name" value="THIOREDOXIN_2"/>
    <property type="match status" value="1"/>
</dbReference>
<keyword evidence="3" id="KW-1185">Reference proteome</keyword>
<dbReference type="PANTHER" id="PTHR47353:SF1">
    <property type="entry name" value="THIOREDOXIN-LIKE PROTEIN HCF164, CHLOROPLASTIC"/>
    <property type="match status" value="1"/>
</dbReference>
<dbReference type="AlphaFoldDB" id="A0A8J7Q9S3"/>
<dbReference type="InterPro" id="IPR013766">
    <property type="entry name" value="Thioredoxin_domain"/>
</dbReference>
<proteinExistence type="predicted"/>
<evidence type="ECO:0000313" key="3">
    <source>
        <dbReference type="Proteomes" id="UP000664417"/>
    </source>
</evidence>
<reference evidence="2" key="1">
    <citation type="submission" date="2021-03" db="EMBL/GenBank/DDBJ databases">
        <authorList>
            <person name="Wang G."/>
        </authorList>
    </citation>
    <scope>NUCLEOTIDE SEQUENCE</scope>
    <source>
        <strain evidence="2">KCTC 12899</strain>
    </source>
</reference>
<dbReference type="Pfam" id="PF00085">
    <property type="entry name" value="Thioredoxin"/>
    <property type="match status" value="1"/>
</dbReference>
<protein>
    <submittedName>
        <fullName evidence="2">Redoxin domain-containing protein</fullName>
    </submittedName>
</protein>
<dbReference type="GO" id="GO:0016671">
    <property type="term" value="F:oxidoreductase activity, acting on a sulfur group of donors, disulfide as acceptor"/>
    <property type="evidence" value="ECO:0007669"/>
    <property type="project" value="TreeGrafter"/>
</dbReference>
<dbReference type="PROSITE" id="PS51257">
    <property type="entry name" value="PROKAR_LIPOPROTEIN"/>
    <property type="match status" value="1"/>
</dbReference>
<name>A0A8J7Q9S3_9BACT</name>
<sequence length="135" mass="14992">MQRWLSLVLLIGLGCCSPGSTTTTDVAIQFEVLSTGKDINLEDHVKPGHFTVFDFYADWCPPCKELDKSLVGLKKTYGDRLVVYKLDIVNWDSELAQAKGIGSLPYLAVYNEKGELIASEPSNKSLPKLIHHLNL</sequence>
<feature type="domain" description="Thioredoxin" evidence="1">
    <location>
        <begin position="21"/>
        <end position="135"/>
    </location>
</feature>